<proteinExistence type="predicted"/>
<evidence type="ECO:0000313" key="2">
    <source>
        <dbReference type="Proteomes" id="UP001202922"/>
    </source>
</evidence>
<accession>A0ABS9TYM4</accession>
<keyword evidence="2" id="KW-1185">Reference proteome</keyword>
<dbReference type="EMBL" id="JAKZBV010000001">
    <property type="protein sequence ID" value="MCH6469367.1"/>
    <property type="molecule type" value="Genomic_DNA"/>
</dbReference>
<comment type="caution">
    <text evidence="1">The sequence shown here is derived from an EMBL/GenBank/DDBJ whole genome shotgun (WGS) entry which is preliminary data.</text>
</comment>
<evidence type="ECO:0000313" key="1">
    <source>
        <dbReference type="EMBL" id="MCH6469367.1"/>
    </source>
</evidence>
<dbReference type="RefSeq" id="WP_241052291.1">
    <property type="nucleotide sequence ID" value="NZ_JAKZBV010000001.1"/>
</dbReference>
<name>A0ABS9TYM4_9MICC</name>
<sequence length="111" mass="11918">MSVTVGFWPEILSVTRAKSANDRAEWLVLVSLHPDGTPGVGVRIDAEPGKLLPPQAVQWAVGHVRTDTKLESIVAVVDAGVAPDRAEAIRGEISHEAGRFGMKLQPLPTFQ</sequence>
<protein>
    <submittedName>
        <fullName evidence="1">Uncharacterized protein</fullName>
    </submittedName>
</protein>
<dbReference type="Proteomes" id="UP001202922">
    <property type="component" value="Unassembled WGS sequence"/>
</dbReference>
<reference evidence="1 2" key="1">
    <citation type="submission" date="2022-03" db="EMBL/GenBank/DDBJ databases">
        <title>Sinomonas sp. isolated from a soil.</title>
        <authorList>
            <person name="Han J."/>
            <person name="Kim D.-U."/>
        </authorList>
    </citation>
    <scope>NUCLEOTIDE SEQUENCE [LARGE SCALE GENOMIC DNA]</scope>
    <source>
        <strain evidence="1 2">5-5</strain>
    </source>
</reference>
<organism evidence="1 2">
    <name type="scientific">Sinomonas terrae</name>
    <dbReference type="NCBI Taxonomy" id="2908838"/>
    <lineage>
        <taxon>Bacteria</taxon>
        <taxon>Bacillati</taxon>
        <taxon>Actinomycetota</taxon>
        <taxon>Actinomycetes</taxon>
        <taxon>Micrococcales</taxon>
        <taxon>Micrococcaceae</taxon>
        <taxon>Sinomonas</taxon>
    </lineage>
</organism>
<gene>
    <name evidence="1" type="ORF">L0M17_05075</name>
</gene>